<feature type="transmembrane region" description="Helical" evidence="12">
    <location>
        <begin position="119"/>
        <end position="138"/>
    </location>
</feature>
<proteinExistence type="predicted"/>
<dbReference type="SUPFAM" id="SSF103473">
    <property type="entry name" value="MFS general substrate transporter"/>
    <property type="match status" value="1"/>
</dbReference>
<keyword evidence="6 12" id="KW-0812">Transmembrane</keyword>
<dbReference type="Proteomes" id="UP000178912">
    <property type="component" value="Unassembled WGS sequence"/>
</dbReference>
<evidence type="ECO:0000256" key="12">
    <source>
        <dbReference type="SAM" id="Phobius"/>
    </source>
</evidence>
<protein>
    <recommendedName>
        <fullName evidence="3">Molybdate-anion transporter</fullName>
    </recommendedName>
    <alternativeName>
        <fullName evidence="10">Major facilitator superfamily domain-containing protein 5</fullName>
    </alternativeName>
    <alternativeName>
        <fullName evidence="11">Molybdate transporter 2 homolog</fullName>
    </alternativeName>
</protein>
<comment type="function">
    <text evidence="1">Mediates high-affinity intracellular uptake of the rare oligo-element molybdenum.</text>
</comment>
<gene>
    <name evidence="13" type="ORF">RAG0_10574</name>
</gene>
<keyword evidence="9 12" id="KW-0472">Membrane</keyword>
<keyword evidence="4" id="KW-0813">Transport</keyword>
<evidence type="ECO:0000256" key="5">
    <source>
        <dbReference type="ARBA" id="ARBA00022475"/>
    </source>
</evidence>
<evidence type="ECO:0000256" key="8">
    <source>
        <dbReference type="ARBA" id="ARBA00023065"/>
    </source>
</evidence>
<keyword evidence="8" id="KW-0406">Ion transport</keyword>
<feature type="transmembrane region" description="Helical" evidence="12">
    <location>
        <begin position="24"/>
        <end position="42"/>
    </location>
</feature>
<keyword evidence="14" id="KW-1185">Reference proteome</keyword>
<dbReference type="GO" id="GO:0015098">
    <property type="term" value="F:molybdate ion transmembrane transporter activity"/>
    <property type="evidence" value="ECO:0007669"/>
    <property type="project" value="InterPro"/>
</dbReference>
<dbReference type="GO" id="GO:0006811">
    <property type="term" value="P:monoatomic ion transport"/>
    <property type="evidence" value="ECO:0007669"/>
    <property type="project" value="UniProtKB-KW"/>
</dbReference>
<evidence type="ECO:0000313" key="13">
    <source>
        <dbReference type="EMBL" id="CZT03967.1"/>
    </source>
</evidence>
<organism evidence="13 14">
    <name type="scientific">Rhynchosporium agropyri</name>
    <dbReference type="NCBI Taxonomy" id="914238"/>
    <lineage>
        <taxon>Eukaryota</taxon>
        <taxon>Fungi</taxon>
        <taxon>Dikarya</taxon>
        <taxon>Ascomycota</taxon>
        <taxon>Pezizomycotina</taxon>
        <taxon>Leotiomycetes</taxon>
        <taxon>Helotiales</taxon>
        <taxon>Ploettnerulaceae</taxon>
        <taxon>Rhynchosporium</taxon>
    </lineage>
</organism>
<dbReference type="PANTHER" id="PTHR23516">
    <property type="entry name" value="SAM (S-ADENOSYL METHIONINE) TRANSPORTER"/>
    <property type="match status" value="1"/>
</dbReference>
<keyword evidence="5" id="KW-1003">Cell membrane</keyword>
<dbReference type="PANTHER" id="PTHR23516:SF1">
    <property type="entry name" value="MOLYBDATE-ANION TRANSPORTER"/>
    <property type="match status" value="1"/>
</dbReference>
<evidence type="ECO:0000256" key="2">
    <source>
        <dbReference type="ARBA" id="ARBA00004651"/>
    </source>
</evidence>
<name>A0A1E1L0D1_9HELO</name>
<dbReference type="EMBL" id="FJUX01000066">
    <property type="protein sequence ID" value="CZT03967.1"/>
    <property type="molecule type" value="Genomic_DNA"/>
</dbReference>
<evidence type="ECO:0000256" key="6">
    <source>
        <dbReference type="ARBA" id="ARBA00022692"/>
    </source>
</evidence>
<evidence type="ECO:0000256" key="9">
    <source>
        <dbReference type="ARBA" id="ARBA00023136"/>
    </source>
</evidence>
<dbReference type="Pfam" id="PF05631">
    <property type="entry name" value="MFS_5"/>
    <property type="match status" value="1"/>
</dbReference>
<evidence type="ECO:0000256" key="4">
    <source>
        <dbReference type="ARBA" id="ARBA00022448"/>
    </source>
</evidence>
<evidence type="ECO:0000256" key="10">
    <source>
        <dbReference type="ARBA" id="ARBA00030646"/>
    </source>
</evidence>
<evidence type="ECO:0000256" key="7">
    <source>
        <dbReference type="ARBA" id="ARBA00022989"/>
    </source>
</evidence>
<evidence type="ECO:0000256" key="3">
    <source>
        <dbReference type="ARBA" id="ARBA00021242"/>
    </source>
</evidence>
<accession>A0A1E1L0D1</accession>
<comment type="subcellular location">
    <subcellularLocation>
        <location evidence="2">Cell membrane</location>
        <topology evidence="2">Multi-pass membrane protein</topology>
    </subcellularLocation>
</comment>
<reference evidence="14" key="1">
    <citation type="submission" date="2016-03" db="EMBL/GenBank/DDBJ databases">
        <authorList>
            <person name="Guldener U."/>
        </authorList>
    </citation>
    <scope>NUCLEOTIDE SEQUENCE [LARGE SCALE GENOMIC DNA]</scope>
    <source>
        <strain evidence="14">04CH-RAC-A.6.1</strain>
    </source>
</reference>
<evidence type="ECO:0000256" key="1">
    <source>
        <dbReference type="ARBA" id="ARBA00003019"/>
    </source>
</evidence>
<sequence>MTGVLSAAVAAAVARKLADNYGRRLACITLHVTYSISFLFILTDDIRILFIGRILGGTATTLLCTVFESWMVAEFNKVFPAEPETTLWHDDNAEYCGRYVVGTFTECATKIVGTQKASFMIAVIVLVGSIVAISRVWARIIKDENYGQRSMEMSPVHDVEKSSAPKLPRNSLRALLQGNLYDLRDFKDPATC</sequence>
<dbReference type="AlphaFoldDB" id="A0A1E1L0D1"/>
<dbReference type="OrthoDB" id="263957at2759"/>
<dbReference type="GO" id="GO:0005886">
    <property type="term" value="C:plasma membrane"/>
    <property type="evidence" value="ECO:0007669"/>
    <property type="project" value="UniProtKB-SubCell"/>
</dbReference>
<dbReference type="InterPro" id="IPR008509">
    <property type="entry name" value="MOT2/MFSD5"/>
</dbReference>
<dbReference type="Gene3D" id="1.20.1250.20">
    <property type="entry name" value="MFS general substrate transporter like domains"/>
    <property type="match status" value="1"/>
</dbReference>
<evidence type="ECO:0000256" key="11">
    <source>
        <dbReference type="ARBA" id="ARBA00032555"/>
    </source>
</evidence>
<keyword evidence="7 12" id="KW-1133">Transmembrane helix</keyword>
<feature type="transmembrane region" description="Helical" evidence="12">
    <location>
        <begin position="54"/>
        <end position="73"/>
    </location>
</feature>
<dbReference type="InterPro" id="IPR036259">
    <property type="entry name" value="MFS_trans_sf"/>
</dbReference>
<evidence type="ECO:0000313" key="14">
    <source>
        <dbReference type="Proteomes" id="UP000178912"/>
    </source>
</evidence>